<accession>A0AAU9KJT9</accession>
<keyword evidence="1" id="KW-1133">Transmembrane helix</keyword>
<keyword evidence="3" id="KW-1185">Reference proteome</keyword>
<gene>
    <name evidence="2" type="ORF">BSTOLATCC_MIC59442</name>
</gene>
<protein>
    <recommendedName>
        <fullName evidence="4">ATP synthase F0 subunit 8</fullName>
    </recommendedName>
</protein>
<keyword evidence="1" id="KW-0472">Membrane</keyword>
<evidence type="ECO:0000313" key="3">
    <source>
        <dbReference type="Proteomes" id="UP001162131"/>
    </source>
</evidence>
<evidence type="ECO:0008006" key="4">
    <source>
        <dbReference type="Google" id="ProtNLM"/>
    </source>
</evidence>
<dbReference type="AlphaFoldDB" id="A0AAU9KJT9"/>
<sequence length="75" mass="8736">MTCSSSALENRWGLLLISGLILSGFWIFSDWIPIISRRSVGLNPTKLCIFSKRVCFHIHATFNWICNFYYSLKFD</sequence>
<reference evidence="2" key="1">
    <citation type="submission" date="2021-09" db="EMBL/GenBank/DDBJ databases">
        <authorList>
            <consortium name="AG Swart"/>
            <person name="Singh M."/>
            <person name="Singh A."/>
            <person name="Seah K."/>
            <person name="Emmerich C."/>
        </authorList>
    </citation>
    <scope>NUCLEOTIDE SEQUENCE</scope>
    <source>
        <strain evidence="2">ATCC30299</strain>
    </source>
</reference>
<dbReference type="Proteomes" id="UP001162131">
    <property type="component" value="Unassembled WGS sequence"/>
</dbReference>
<organism evidence="2 3">
    <name type="scientific">Blepharisma stoltei</name>
    <dbReference type="NCBI Taxonomy" id="1481888"/>
    <lineage>
        <taxon>Eukaryota</taxon>
        <taxon>Sar</taxon>
        <taxon>Alveolata</taxon>
        <taxon>Ciliophora</taxon>
        <taxon>Postciliodesmatophora</taxon>
        <taxon>Heterotrichea</taxon>
        <taxon>Heterotrichida</taxon>
        <taxon>Blepharismidae</taxon>
        <taxon>Blepharisma</taxon>
    </lineage>
</organism>
<evidence type="ECO:0000313" key="2">
    <source>
        <dbReference type="EMBL" id="CAG9333625.1"/>
    </source>
</evidence>
<comment type="caution">
    <text evidence="2">The sequence shown here is derived from an EMBL/GenBank/DDBJ whole genome shotgun (WGS) entry which is preliminary data.</text>
</comment>
<proteinExistence type="predicted"/>
<feature type="transmembrane region" description="Helical" evidence="1">
    <location>
        <begin position="12"/>
        <end position="33"/>
    </location>
</feature>
<dbReference type="EMBL" id="CAJZBQ010000057">
    <property type="protein sequence ID" value="CAG9333625.1"/>
    <property type="molecule type" value="Genomic_DNA"/>
</dbReference>
<keyword evidence="1" id="KW-0812">Transmembrane</keyword>
<evidence type="ECO:0000256" key="1">
    <source>
        <dbReference type="SAM" id="Phobius"/>
    </source>
</evidence>
<name>A0AAU9KJT9_9CILI</name>